<feature type="compositionally biased region" description="Pro residues" evidence="6">
    <location>
        <begin position="179"/>
        <end position="191"/>
    </location>
</feature>
<protein>
    <submittedName>
        <fullName evidence="8">Sperm-associated antigen 1</fullName>
    </submittedName>
</protein>
<keyword evidence="3" id="KW-0677">Repeat</keyword>
<evidence type="ECO:0000256" key="3">
    <source>
        <dbReference type="ARBA" id="ARBA00022737"/>
    </source>
</evidence>
<dbReference type="AlphaFoldDB" id="A0A6A4WCJ0"/>
<comment type="subcellular location">
    <subcellularLocation>
        <location evidence="1">Cytoplasm</location>
    </subcellularLocation>
</comment>
<keyword evidence="2" id="KW-0963">Cytoplasm</keyword>
<feature type="repeat" description="TPR" evidence="5">
    <location>
        <begin position="279"/>
        <end position="312"/>
    </location>
</feature>
<evidence type="ECO:0000259" key="7">
    <source>
        <dbReference type="Pfam" id="PF13877"/>
    </source>
</evidence>
<dbReference type="EMBL" id="VIIS01001250">
    <property type="protein sequence ID" value="KAF0300592.1"/>
    <property type="molecule type" value="Genomic_DNA"/>
</dbReference>
<dbReference type="InterPro" id="IPR011990">
    <property type="entry name" value="TPR-like_helical_dom_sf"/>
</dbReference>
<dbReference type="GO" id="GO:0005829">
    <property type="term" value="C:cytosol"/>
    <property type="evidence" value="ECO:0007669"/>
    <property type="project" value="TreeGrafter"/>
</dbReference>
<organism evidence="8 9">
    <name type="scientific">Amphibalanus amphitrite</name>
    <name type="common">Striped barnacle</name>
    <name type="synonym">Balanus amphitrite</name>
    <dbReference type="NCBI Taxonomy" id="1232801"/>
    <lineage>
        <taxon>Eukaryota</taxon>
        <taxon>Metazoa</taxon>
        <taxon>Ecdysozoa</taxon>
        <taxon>Arthropoda</taxon>
        <taxon>Crustacea</taxon>
        <taxon>Multicrustacea</taxon>
        <taxon>Cirripedia</taxon>
        <taxon>Thoracica</taxon>
        <taxon>Thoracicalcarea</taxon>
        <taxon>Balanomorpha</taxon>
        <taxon>Balanoidea</taxon>
        <taxon>Balanidae</taxon>
        <taxon>Amphibalaninae</taxon>
        <taxon>Amphibalanus</taxon>
    </lineage>
</organism>
<reference evidence="8 9" key="1">
    <citation type="submission" date="2019-07" db="EMBL/GenBank/DDBJ databases">
        <title>Draft genome assembly of a fouling barnacle, Amphibalanus amphitrite (Darwin, 1854): The first reference genome for Thecostraca.</title>
        <authorList>
            <person name="Kim W."/>
        </authorList>
    </citation>
    <scope>NUCLEOTIDE SEQUENCE [LARGE SCALE GENOMIC DNA]</scope>
    <source>
        <strain evidence="8">SNU_AA5</strain>
        <tissue evidence="8">Soma without cirri and trophi</tissue>
    </source>
</reference>
<feature type="compositionally biased region" description="Basic and acidic residues" evidence="6">
    <location>
        <begin position="108"/>
        <end position="120"/>
    </location>
</feature>
<feature type="compositionally biased region" description="Basic and acidic residues" evidence="6">
    <location>
        <begin position="139"/>
        <end position="149"/>
    </location>
</feature>
<evidence type="ECO:0000256" key="4">
    <source>
        <dbReference type="ARBA" id="ARBA00022803"/>
    </source>
</evidence>
<feature type="compositionally biased region" description="Low complexity" evidence="6">
    <location>
        <begin position="353"/>
        <end position="362"/>
    </location>
</feature>
<feature type="region of interest" description="Disordered" evidence="6">
    <location>
        <begin position="176"/>
        <end position="200"/>
    </location>
</feature>
<dbReference type="OrthoDB" id="2649at2759"/>
<dbReference type="Pfam" id="PF13432">
    <property type="entry name" value="TPR_16"/>
    <property type="match status" value="1"/>
</dbReference>
<dbReference type="Pfam" id="PF13877">
    <property type="entry name" value="RPAP3_C"/>
    <property type="match status" value="1"/>
</dbReference>
<dbReference type="PROSITE" id="PS50005">
    <property type="entry name" value="TPR"/>
    <property type="match status" value="2"/>
</dbReference>
<evidence type="ECO:0000313" key="9">
    <source>
        <dbReference type="Proteomes" id="UP000440578"/>
    </source>
</evidence>
<dbReference type="GO" id="GO:0005739">
    <property type="term" value="C:mitochondrion"/>
    <property type="evidence" value="ECO:0007669"/>
    <property type="project" value="TreeGrafter"/>
</dbReference>
<sequence>MVVNTTKSESLRAKYDLDIEQLDYKYIGQCTKVKTIENILRVLRSGQEGVYPDLVRFTEERLRTLKPSSALLRTEQPATALRFLDSKERDELLSDLTEWKQEVSAADAELKSSESAKEPADQQLPPVRGTVQLRSATVGERKPEPEQKPARIASYDYAAWDRYDVEAQLKLLDESDAPAAPPQPAVQPPSDPAIDDQPPVEGLSAAERSALALREKQKGNEYFRSGDFSRAAVYYTRSINASPTAAAFNNRAQANLKLGKYGSALMDCGAVLRREPNNVKALLRRGIARQMNKDWIKARLDFQRVLELEPNNPQARQHLGEVEKAIIGSETKRSKVLIQEVDSMEEEGPAARPPAAGSSQPRRWSTFEFMREWRCARRSERSAAAMAALLRSVDPDQLTEVLGAELDSALLSSVIRCVDEVMLAQDGPQRCHQLLQRLTDARRFHVVKLLLDARDRQRLQSIAERLWRRGVDVTALERSFLS</sequence>
<dbReference type="PANTHER" id="PTHR45984:SF1">
    <property type="entry name" value="SPAG1 AXONEMAL DYNEIN ASSEMBLY FACTOR"/>
    <property type="match status" value="1"/>
</dbReference>
<feature type="region of interest" description="Disordered" evidence="6">
    <location>
        <begin position="343"/>
        <end position="362"/>
    </location>
</feature>
<keyword evidence="4 5" id="KW-0802">TPR repeat</keyword>
<feature type="repeat" description="TPR" evidence="5">
    <location>
        <begin position="212"/>
        <end position="245"/>
    </location>
</feature>
<dbReference type="SMART" id="SM00028">
    <property type="entry name" value="TPR"/>
    <property type="match status" value="3"/>
</dbReference>
<dbReference type="GO" id="GO:0006626">
    <property type="term" value="P:protein targeting to mitochondrion"/>
    <property type="evidence" value="ECO:0007669"/>
    <property type="project" value="TreeGrafter"/>
</dbReference>
<feature type="domain" description="RNA-polymerase II-associated protein 3-like C-terminal" evidence="7">
    <location>
        <begin position="365"/>
        <end position="455"/>
    </location>
</feature>
<dbReference type="InterPro" id="IPR025986">
    <property type="entry name" value="RPAP3-like_C"/>
</dbReference>
<dbReference type="InterPro" id="IPR019734">
    <property type="entry name" value="TPR_rpt"/>
</dbReference>
<evidence type="ECO:0000256" key="5">
    <source>
        <dbReference type="PROSITE-ProRule" id="PRU00339"/>
    </source>
</evidence>
<dbReference type="InterPro" id="IPR051982">
    <property type="entry name" value="CiliaryAsmbly_MitoImport"/>
</dbReference>
<dbReference type="GO" id="GO:0031072">
    <property type="term" value="F:heat shock protein binding"/>
    <property type="evidence" value="ECO:0007669"/>
    <property type="project" value="TreeGrafter"/>
</dbReference>
<evidence type="ECO:0000256" key="1">
    <source>
        <dbReference type="ARBA" id="ARBA00004496"/>
    </source>
</evidence>
<gene>
    <name evidence="8" type="primary">SPAG1</name>
    <name evidence="8" type="ORF">FJT64_026919</name>
</gene>
<keyword evidence="9" id="KW-1185">Reference proteome</keyword>
<evidence type="ECO:0000256" key="2">
    <source>
        <dbReference type="ARBA" id="ARBA00022490"/>
    </source>
</evidence>
<dbReference type="SUPFAM" id="SSF48452">
    <property type="entry name" value="TPR-like"/>
    <property type="match status" value="1"/>
</dbReference>
<proteinExistence type="predicted"/>
<dbReference type="Gene3D" id="1.25.40.10">
    <property type="entry name" value="Tetratricopeptide repeat domain"/>
    <property type="match status" value="1"/>
</dbReference>
<dbReference type="PANTHER" id="PTHR45984">
    <property type="entry name" value="RNA (RNA) POLYMERASE II ASSOCIATED PROTEIN HOMOLOG"/>
    <property type="match status" value="1"/>
</dbReference>
<evidence type="ECO:0000256" key="6">
    <source>
        <dbReference type="SAM" id="MobiDB-lite"/>
    </source>
</evidence>
<name>A0A6A4WCJ0_AMPAM</name>
<dbReference type="Proteomes" id="UP000440578">
    <property type="component" value="Unassembled WGS sequence"/>
</dbReference>
<evidence type="ECO:0000313" key="8">
    <source>
        <dbReference type="EMBL" id="KAF0300592.1"/>
    </source>
</evidence>
<feature type="region of interest" description="Disordered" evidence="6">
    <location>
        <begin position="105"/>
        <end position="150"/>
    </location>
</feature>
<comment type="caution">
    <text evidence="8">The sequence shown here is derived from an EMBL/GenBank/DDBJ whole genome shotgun (WGS) entry which is preliminary data.</text>
</comment>
<accession>A0A6A4WCJ0</accession>